<dbReference type="AlphaFoldDB" id="A0A9P0D538"/>
<feature type="compositionally biased region" description="Basic and acidic residues" evidence="1">
    <location>
        <begin position="158"/>
        <end position="173"/>
    </location>
</feature>
<organism evidence="2 3">
    <name type="scientific">Psylliodes chrysocephalus</name>
    <dbReference type="NCBI Taxonomy" id="3402493"/>
    <lineage>
        <taxon>Eukaryota</taxon>
        <taxon>Metazoa</taxon>
        <taxon>Ecdysozoa</taxon>
        <taxon>Arthropoda</taxon>
        <taxon>Hexapoda</taxon>
        <taxon>Insecta</taxon>
        <taxon>Pterygota</taxon>
        <taxon>Neoptera</taxon>
        <taxon>Endopterygota</taxon>
        <taxon>Coleoptera</taxon>
        <taxon>Polyphaga</taxon>
        <taxon>Cucujiformia</taxon>
        <taxon>Chrysomeloidea</taxon>
        <taxon>Chrysomelidae</taxon>
        <taxon>Galerucinae</taxon>
        <taxon>Alticini</taxon>
        <taxon>Psylliodes</taxon>
    </lineage>
</organism>
<feature type="region of interest" description="Disordered" evidence="1">
    <location>
        <begin position="142"/>
        <end position="180"/>
    </location>
</feature>
<gene>
    <name evidence="2" type="ORF">PSYICH_LOCUS14683</name>
</gene>
<evidence type="ECO:0000313" key="3">
    <source>
        <dbReference type="Proteomes" id="UP001153636"/>
    </source>
</evidence>
<sequence length="180" mass="20722">MDDSGSESEPFQESESDYEPSEGSDISEVEGHEAVPTQNIDPIEQNIVLDIITQQNVATDISKKTRKRSLNKNNWKTNIKKRRRNCGEEYISSSGRLVPSKTFQDKACNCKQNCSNKIQEDQRKIMFESFWKLETIGTENNSVNSEIQSETEANQNVRDNKDSWNNRSGEKSYGRNKLYR</sequence>
<feature type="compositionally biased region" description="Polar residues" evidence="1">
    <location>
        <begin position="142"/>
        <end position="157"/>
    </location>
</feature>
<evidence type="ECO:0000313" key="2">
    <source>
        <dbReference type="EMBL" id="CAH1114838.1"/>
    </source>
</evidence>
<protein>
    <submittedName>
        <fullName evidence="2">Uncharacterized protein</fullName>
    </submittedName>
</protein>
<accession>A0A9P0D538</accession>
<reference evidence="2" key="1">
    <citation type="submission" date="2022-01" db="EMBL/GenBank/DDBJ databases">
        <authorList>
            <person name="King R."/>
        </authorList>
    </citation>
    <scope>NUCLEOTIDE SEQUENCE</scope>
</reference>
<name>A0A9P0D538_9CUCU</name>
<feature type="region of interest" description="Disordered" evidence="1">
    <location>
        <begin position="1"/>
        <end position="41"/>
    </location>
</feature>
<keyword evidence="3" id="KW-1185">Reference proteome</keyword>
<dbReference type="OrthoDB" id="6783438at2759"/>
<dbReference type="EMBL" id="OV651820">
    <property type="protein sequence ID" value="CAH1114838.1"/>
    <property type="molecule type" value="Genomic_DNA"/>
</dbReference>
<proteinExistence type="predicted"/>
<dbReference type="Proteomes" id="UP001153636">
    <property type="component" value="Chromosome 8"/>
</dbReference>
<evidence type="ECO:0000256" key="1">
    <source>
        <dbReference type="SAM" id="MobiDB-lite"/>
    </source>
</evidence>
<feature type="compositionally biased region" description="Acidic residues" evidence="1">
    <location>
        <begin position="1"/>
        <end position="28"/>
    </location>
</feature>